<dbReference type="AlphaFoldDB" id="A0A8S3TK50"/>
<dbReference type="Proteomes" id="UP000683360">
    <property type="component" value="Unassembled WGS sequence"/>
</dbReference>
<dbReference type="PANTHER" id="PTHR14150">
    <property type="entry name" value="U3 SMALL NUCLEOLAR RNA-ASSOCIATED PROTEIN 14"/>
    <property type="match status" value="1"/>
</dbReference>
<reference evidence="5" key="1">
    <citation type="submission" date="2021-03" db="EMBL/GenBank/DDBJ databases">
        <authorList>
            <person name="Bekaert M."/>
        </authorList>
    </citation>
    <scope>NUCLEOTIDE SEQUENCE</scope>
</reference>
<dbReference type="Pfam" id="PF04615">
    <property type="entry name" value="Utp14"/>
    <property type="match status" value="1"/>
</dbReference>
<protein>
    <submittedName>
        <fullName evidence="5">UTP14</fullName>
    </submittedName>
</protein>
<evidence type="ECO:0000313" key="5">
    <source>
        <dbReference type="EMBL" id="CAG2231553.1"/>
    </source>
</evidence>
<dbReference type="PANTHER" id="PTHR14150:SF12">
    <property type="entry name" value="U3 SMALL NUCLEOLAR RNA-ASSOCIATED PROTEIN 14 HOMOLOG A"/>
    <property type="match status" value="1"/>
</dbReference>
<evidence type="ECO:0000313" key="6">
    <source>
        <dbReference type="Proteomes" id="UP000683360"/>
    </source>
</evidence>
<evidence type="ECO:0000256" key="3">
    <source>
        <dbReference type="ARBA" id="ARBA00022553"/>
    </source>
</evidence>
<gene>
    <name evidence="5" type="ORF">MEDL_44309</name>
</gene>
<keyword evidence="4" id="KW-0539">Nucleus</keyword>
<dbReference type="GO" id="GO:0032040">
    <property type="term" value="C:small-subunit processome"/>
    <property type="evidence" value="ECO:0007669"/>
    <property type="project" value="InterPro"/>
</dbReference>
<name>A0A8S3TK50_MYTED</name>
<dbReference type="InterPro" id="IPR006709">
    <property type="entry name" value="SSU_processome_Utp14"/>
</dbReference>
<proteinExistence type="inferred from homology"/>
<comment type="similarity">
    <text evidence="2">Belongs to the UTP14 family.</text>
</comment>
<dbReference type="OrthoDB" id="6153227at2759"/>
<evidence type="ECO:0000256" key="1">
    <source>
        <dbReference type="ARBA" id="ARBA00004604"/>
    </source>
</evidence>
<organism evidence="5 6">
    <name type="scientific">Mytilus edulis</name>
    <name type="common">Blue mussel</name>
    <dbReference type="NCBI Taxonomy" id="6550"/>
    <lineage>
        <taxon>Eukaryota</taxon>
        <taxon>Metazoa</taxon>
        <taxon>Spiralia</taxon>
        <taxon>Lophotrochozoa</taxon>
        <taxon>Mollusca</taxon>
        <taxon>Bivalvia</taxon>
        <taxon>Autobranchia</taxon>
        <taxon>Pteriomorphia</taxon>
        <taxon>Mytilida</taxon>
        <taxon>Mytiloidea</taxon>
        <taxon>Mytilidae</taxon>
        <taxon>Mytilinae</taxon>
        <taxon>Mytilus</taxon>
    </lineage>
</organism>
<keyword evidence="3" id="KW-0597">Phosphoprotein</keyword>
<sequence>MPDMIVDDNDIDNENNKNWQIAQAFADDDVIEEFSQEKKKVENRDKPKDIDLTLPGWGEWGGTGVKVSKKKKKRFIIKAPSALPRKDRNLGNVIISEQKDKSIAKYQVSDLPFPYVSVKQFEQSIRAPIGKTWNPETAYKQLVKPKIVTKIGTIITPIDKEETFKKQKNKRKADLDFIKPPTEVNKFKSKKRKKQ</sequence>
<evidence type="ECO:0000256" key="4">
    <source>
        <dbReference type="ARBA" id="ARBA00023242"/>
    </source>
</evidence>
<dbReference type="EMBL" id="CAJPWZ010002149">
    <property type="protein sequence ID" value="CAG2231553.1"/>
    <property type="molecule type" value="Genomic_DNA"/>
</dbReference>
<evidence type="ECO:0000256" key="2">
    <source>
        <dbReference type="ARBA" id="ARBA00007774"/>
    </source>
</evidence>
<accession>A0A8S3TK50</accession>
<comment type="caution">
    <text evidence="5">The sequence shown here is derived from an EMBL/GenBank/DDBJ whole genome shotgun (WGS) entry which is preliminary data.</text>
</comment>
<comment type="subcellular location">
    <subcellularLocation>
        <location evidence="1">Nucleus</location>
        <location evidence="1">Nucleolus</location>
    </subcellularLocation>
</comment>
<dbReference type="GO" id="GO:0006364">
    <property type="term" value="P:rRNA processing"/>
    <property type="evidence" value="ECO:0007669"/>
    <property type="project" value="InterPro"/>
</dbReference>
<keyword evidence="6" id="KW-1185">Reference proteome</keyword>